<keyword evidence="2" id="KW-0812">Transmembrane</keyword>
<dbReference type="AlphaFoldDB" id="A0A1Q9DV28"/>
<feature type="transmembrane region" description="Helical" evidence="2">
    <location>
        <begin position="100"/>
        <end position="122"/>
    </location>
</feature>
<gene>
    <name evidence="3" type="ORF">AK812_SmicGene18518</name>
</gene>
<organism evidence="3 4">
    <name type="scientific">Symbiodinium microadriaticum</name>
    <name type="common">Dinoflagellate</name>
    <name type="synonym">Zooxanthella microadriatica</name>
    <dbReference type="NCBI Taxonomy" id="2951"/>
    <lineage>
        <taxon>Eukaryota</taxon>
        <taxon>Sar</taxon>
        <taxon>Alveolata</taxon>
        <taxon>Dinophyceae</taxon>
        <taxon>Suessiales</taxon>
        <taxon>Symbiodiniaceae</taxon>
        <taxon>Symbiodinium</taxon>
    </lineage>
</organism>
<feature type="region of interest" description="Disordered" evidence="1">
    <location>
        <begin position="132"/>
        <end position="167"/>
    </location>
</feature>
<comment type="caution">
    <text evidence="3">The sequence shown here is derived from an EMBL/GenBank/DDBJ whole genome shotgun (WGS) entry which is preliminary data.</text>
</comment>
<dbReference type="Proteomes" id="UP000186817">
    <property type="component" value="Unassembled WGS sequence"/>
</dbReference>
<keyword evidence="2" id="KW-0472">Membrane</keyword>
<evidence type="ECO:0000313" key="3">
    <source>
        <dbReference type="EMBL" id="OLP98978.1"/>
    </source>
</evidence>
<keyword evidence="2" id="KW-1133">Transmembrane helix</keyword>
<evidence type="ECO:0000313" key="4">
    <source>
        <dbReference type="Proteomes" id="UP000186817"/>
    </source>
</evidence>
<protein>
    <submittedName>
        <fullName evidence="3">Uncharacterized protein</fullName>
    </submittedName>
</protein>
<accession>A0A1Q9DV28</accession>
<evidence type="ECO:0000256" key="1">
    <source>
        <dbReference type="SAM" id="MobiDB-lite"/>
    </source>
</evidence>
<feature type="transmembrane region" description="Helical" evidence="2">
    <location>
        <begin position="68"/>
        <end position="88"/>
    </location>
</feature>
<proteinExistence type="predicted"/>
<keyword evidence="4" id="KW-1185">Reference proteome</keyword>
<evidence type="ECO:0000256" key="2">
    <source>
        <dbReference type="SAM" id="Phobius"/>
    </source>
</evidence>
<reference evidence="3 4" key="1">
    <citation type="submission" date="2016-02" db="EMBL/GenBank/DDBJ databases">
        <title>Genome analysis of coral dinoflagellate symbionts highlights evolutionary adaptations to a symbiotic lifestyle.</title>
        <authorList>
            <person name="Aranda M."/>
            <person name="Li Y."/>
            <person name="Liew Y.J."/>
            <person name="Baumgarten S."/>
            <person name="Simakov O."/>
            <person name="Wilson M."/>
            <person name="Piel J."/>
            <person name="Ashoor H."/>
            <person name="Bougouffa S."/>
            <person name="Bajic V.B."/>
            <person name="Ryu T."/>
            <person name="Ravasi T."/>
            <person name="Bayer T."/>
            <person name="Micklem G."/>
            <person name="Kim H."/>
            <person name="Bhak J."/>
            <person name="Lajeunesse T.C."/>
            <person name="Voolstra C.R."/>
        </authorList>
    </citation>
    <scope>NUCLEOTIDE SEQUENCE [LARGE SCALE GENOMIC DNA]</scope>
    <source>
        <strain evidence="3 4">CCMP2467</strain>
    </source>
</reference>
<dbReference type="EMBL" id="LSRX01000379">
    <property type="protein sequence ID" value="OLP98978.1"/>
    <property type="molecule type" value="Genomic_DNA"/>
</dbReference>
<name>A0A1Q9DV28_SYMMI</name>
<sequence length="195" mass="21281">MPETSQAYGFCPWEHFLQVLENYLFPATWCAREWSRSMAQLPSDGRDSLTVVSKPRDAQGRGRSLFGIHHLSLIAVVLALGVSCLVLARATARGRSLFGIHHLSLIAVVLALGVSCLVLTFATCASQRGNASQKETEPFLSGGTWDSDSSPEPEKGFAPAGTLGFDPKRFDRQKYFQRVGMASSQSYQPTSQQGL</sequence>